<keyword evidence="8" id="KW-1185">Reference proteome</keyword>
<dbReference type="Proteomes" id="UP000015101">
    <property type="component" value="Unassembled WGS sequence"/>
</dbReference>
<keyword evidence="5" id="KW-0496">Mitochondrion</keyword>
<reference evidence="6 8" key="2">
    <citation type="journal article" date="2013" name="Nature">
        <title>Insights into bilaterian evolution from three spiralian genomes.</title>
        <authorList>
            <person name="Simakov O."/>
            <person name="Marletaz F."/>
            <person name="Cho S.J."/>
            <person name="Edsinger-Gonzales E."/>
            <person name="Havlak P."/>
            <person name="Hellsten U."/>
            <person name="Kuo D.H."/>
            <person name="Larsson T."/>
            <person name="Lv J."/>
            <person name="Arendt D."/>
            <person name="Savage R."/>
            <person name="Osoegawa K."/>
            <person name="de Jong P."/>
            <person name="Grimwood J."/>
            <person name="Chapman J.A."/>
            <person name="Shapiro H."/>
            <person name="Aerts A."/>
            <person name="Otillar R.P."/>
            <person name="Terry A.Y."/>
            <person name="Boore J.L."/>
            <person name="Grigoriev I.V."/>
            <person name="Lindberg D.R."/>
            <person name="Seaver E.C."/>
            <person name="Weisblat D.A."/>
            <person name="Putnam N.H."/>
            <person name="Rokhsar D.S."/>
        </authorList>
    </citation>
    <scope>NUCLEOTIDE SEQUENCE</scope>
</reference>
<gene>
    <name evidence="7" type="primary">20210392</name>
    <name evidence="6" type="ORF">HELRODRAFT_186006</name>
</gene>
<dbReference type="AlphaFoldDB" id="T1FNJ5"/>
<comment type="catalytic activity">
    <reaction evidence="5">
        <text>a 3-demethylubiquinone + S-adenosyl-L-methionine = a ubiquinone + S-adenosyl-L-homocysteine</text>
        <dbReference type="Rhea" id="RHEA:81215"/>
        <dbReference type="Rhea" id="RHEA-COMP:9565"/>
        <dbReference type="Rhea" id="RHEA-COMP:19654"/>
        <dbReference type="ChEBI" id="CHEBI:16389"/>
        <dbReference type="ChEBI" id="CHEBI:57856"/>
        <dbReference type="ChEBI" id="CHEBI:59789"/>
        <dbReference type="ChEBI" id="CHEBI:231825"/>
    </reaction>
</comment>
<sequence length="306" mass="34098">MFGVVFNGRLITCQRFIKPLKANFIKVATKATASTLSSDEVATFDRLSKNWWDDVSGPVKLLHSMNELRVPLIRDGLTKHPTAPVHKPLTGLKILDIGCGAGILSEPLARLGAEVLGIDASDENIQLADYRANLDERLKKNLRYKKCLVEELGIGKEDREMAEDFEFDGVLMSEIVEHVKNVEMFVRSSCSFVKPGGSMFITTINRTKLSYLSAIVAAEKMLKIVPSGVHDWDKFVTPDELMDILKRNNFQIRLLHGMCLNPATERWSWCNNTLTNYAMHAVKMAENGGIRLEGSNDEKNSGISGA</sequence>
<comment type="catalytic activity">
    <reaction evidence="5">
        <text>a 3,4-dihydroxy-5-(all-trans-polyprenyl)benzoate + S-adenosyl-L-methionine = a 4-hydroxy-3-methoxy-5-(all-trans-polyprenyl)benzoate + S-adenosyl-L-homocysteine + H(+)</text>
        <dbReference type="Rhea" id="RHEA:44452"/>
        <dbReference type="Rhea" id="RHEA-COMP:10930"/>
        <dbReference type="Rhea" id="RHEA-COMP:10931"/>
        <dbReference type="ChEBI" id="CHEBI:15378"/>
        <dbReference type="ChEBI" id="CHEBI:57856"/>
        <dbReference type="ChEBI" id="CHEBI:59789"/>
        <dbReference type="ChEBI" id="CHEBI:64694"/>
        <dbReference type="ChEBI" id="CHEBI:84443"/>
        <dbReference type="EC" id="2.1.1.114"/>
    </reaction>
</comment>
<reference evidence="7" key="3">
    <citation type="submission" date="2015-06" db="UniProtKB">
        <authorList>
            <consortium name="EnsemblMetazoa"/>
        </authorList>
    </citation>
    <scope>IDENTIFICATION</scope>
</reference>
<evidence type="ECO:0000256" key="3">
    <source>
        <dbReference type="ARBA" id="ARBA00022688"/>
    </source>
</evidence>
<comment type="subunit">
    <text evidence="5">Component of a multi-subunit COQ enzyme complex.</text>
</comment>
<organism evidence="7 8">
    <name type="scientific">Helobdella robusta</name>
    <name type="common">Californian leech</name>
    <dbReference type="NCBI Taxonomy" id="6412"/>
    <lineage>
        <taxon>Eukaryota</taxon>
        <taxon>Metazoa</taxon>
        <taxon>Spiralia</taxon>
        <taxon>Lophotrochozoa</taxon>
        <taxon>Annelida</taxon>
        <taxon>Clitellata</taxon>
        <taxon>Hirudinea</taxon>
        <taxon>Rhynchobdellida</taxon>
        <taxon>Glossiphoniidae</taxon>
        <taxon>Helobdella</taxon>
    </lineage>
</organism>
<dbReference type="STRING" id="6412.T1FNJ5"/>
<comment type="similarity">
    <text evidence="5">Belongs to the class I-like SAM-binding methyltransferase superfamily. UbiG/COQ3 family.</text>
</comment>
<dbReference type="InParanoid" id="T1FNJ5"/>
<keyword evidence="5" id="KW-0479">Metal-binding</keyword>
<evidence type="ECO:0000256" key="4">
    <source>
        <dbReference type="ARBA" id="ARBA00022691"/>
    </source>
</evidence>
<feature type="binding site" evidence="5">
    <location>
        <position position="98"/>
    </location>
    <ligand>
        <name>S-adenosyl-L-methionine</name>
        <dbReference type="ChEBI" id="CHEBI:59789"/>
    </ligand>
</feature>
<dbReference type="FunCoup" id="T1FNJ5">
    <property type="interactions" value="677"/>
</dbReference>
<dbReference type="InterPro" id="IPR029063">
    <property type="entry name" value="SAM-dependent_MTases_sf"/>
</dbReference>
<dbReference type="OMA" id="LASRWWD"/>
<evidence type="ECO:0000256" key="5">
    <source>
        <dbReference type="HAMAP-Rule" id="MF_03190"/>
    </source>
</evidence>
<dbReference type="KEGG" id="hro:HELRODRAFT_186006"/>
<dbReference type="EC" id="2.1.1.114" evidence="5"/>
<dbReference type="GeneID" id="20210392"/>
<keyword evidence="2 5" id="KW-0808">Transferase</keyword>
<name>T1FNJ5_HELRO</name>
<protein>
    <recommendedName>
        <fullName evidence="5">Ubiquinone biosynthesis O-methyltransferase, mitochondrial</fullName>
    </recommendedName>
    <alternativeName>
        <fullName evidence="5">3-demethylubiquinol 3-O-methyltransferase</fullName>
        <ecNumber evidence="5">2.1.1.64</ecNumber>
    </alternativeName>
    <alternativeName>
        <fullName evidence="5">3-demethylubiquinone 3-O-methyltransferase</fullName>
        <ecNumber evidence="5">2.1.1.-</ecNumber>
    </alternativeName>
    <alternativeName>
        <fullName evidence="5">Polyprenyldihydroxybenzoate methyltransferase</fullName>
        <ecNumber evidence="5">2.1.1.114</ecNumber>
    </alternativeName>
</protein>
<feature type="binding site" evidence="5">
    <location>
        <position position="178"/>
    </location>
    <ligand>
        <name>Mg(2+)</name>
        <dbReference type="ChEBI" id="CHEBI:18420"/>
    </ligand>
</feature>
<evidence type="ECO:0000313" key="8">
    <source>
        <dbReference type="Proteomes" id="UP000015101"/>
    </source>
</evidence>
<evidence type="ECO:0000313" key="6">
    <source>
        <dbReference type="EMBL" id="ESN95158.1"/>
    </source>
</evidence>
<dbReference type="Gene3D" id="3.40.50.150">
    <property type="entry name" value="Vaccinia Virus protein VP39"/>
    <property type="match status" value="1"/>
</dbReference>
<feature type="binding site" evidence="5">
    <location>
        <position position="69"/>
    </location>
    <ligand>
        <name>S-adenosyl-L-methionine</name>
        <dbReference type="ChEBI" id="CHEBI:59789"/>
    </ligand>
</feature>
<dbReference type="PANTHER" id="PTHR43464">
    <property type="entry name" value="METHYLTRANSFERASE"/>
    <property type="match status" value="1"/>
</dbReference>
<dbReference type="SUPFAM" id="SSF53335">
    <property type="entry name" value="S-adenosyl-L-methionine-dependent methyltransferases"/>
    <property type="match status" value="1"/>
</dbReference>
<proteinExistence type="inferred from homology"/>
<dbReference type="GO" id="GO:0031314">
    <property type="term" value="C:extrinsic component of mitochondrial inner membrane"/>
    <property type="evidence" value="ECO:0007669"/>
    <property type="project" value="UniProtKB-UniRule"/>
</dbReference>
<keyword evidence="5" id="KW-0999">Mitochondrion inner membrane</keyword>
<comment type="cofactor">
    <cofactor evidence="5">
        <name>Mg(2+)</name>
        <dbReference type="ChEBI" id="CHEBI:18420"/>
    </cofactor>
</comment>
<dbReference type="GO" id="GO:0046872">
    <property type="term" value="F:metal ion binding"/>
    <property type="evidence" value="ECO:0007669"/>
    <property type="project" value="UniProtKB-KW"/>
</dbReference>
<dbReference type="EnsemblMetazoa" id="HelroT186006">
    <property type="protein sequence ID" value="HelroP186006"/>
    <property type="gene ID" value="HelroG186006"/>
</dbReference>
<dbReference type="GO" id="GO:0005739">
    <property type="term" value="C:mitochondrion"/>
    <property type="evidence" value="ECO:0000318"/>
    <property type="project" value="GO_Central"/>
</dbReference>
<dbReference type="GO" id="GO:0010420">
    <property type="term" value="F:polyprenyldihydroxybenzoate methyltransferase activity"/>
    <property type="evidence" value="ECO:0000318"/>
    <property type="project" value="GO_Central"/>
</dbReference>
<keyword evidence="1 5" id="KW-0489">Methyltransferase</keyword>
<dbReference type="GO" id="GO:0006744">
    <property type="term" value="P:ubiquinone biosynthetic process"/>
    <property type="evidence" value="ECO:0000318"/>
    <property type="project" value="GO_Central"/>
</dbReference>
<dbReference type="HAMAP" id="MF_00472">
    <property type="entry name" value="UbiG"/>
    <property type="match status" value="1"/>
</dbReference>
<reference evidence="8" key="1">
    <citation type="submission" date="2012-12" db="EMBL/GenBank/DDBJ databases">
        <authorList>
            <person name="Hellsten U."/>
            <person name="Grimwood J."/>
            <person name="Chapman J.A."/>
            <person name="Shapiro H."/>
            <person name="Aerts A."/>
            <person name="Otillar R.P."/>
            <person name="Terry A.Y."/>
            <person name="Boore J.L."/>
            <person name="Simakov O."/>
            <person name="Marletaz F."/>
            <person name="Cho S.-J."/>
            <person name="Edsinger-Gonzales E."/>
            <person name="Havlak P."/>
            <person name="Kuo D.-H."/>
            <person name="Larsson T."/>
            <person name="Lv J."/>
            <person name="Arendt D."/>
            <person name="Savage R."/>
            <person name="Osoegawa K."/>
            <person name="de Jong P."/>
            <person name="Lindberg D.R."/>
            <person name="Seaver E.C."/>
            <person name="Weisblat D.A."/>
            <person name="Putnam N.H."/>
            <person name="Grigoriev I.V."/>
            <person name="Rokhsar D.S."/>
        </authorList>
    </citation>
    <scope>NUCLEOTIDE SEQUENCE</scope>
</reference>
<accession>T1FNJ5</accession>
<dbReference type="GO" id="GO:0032259">
    <property type="term" value="P:methylation"/>
    <property type="evidence" value="ECO:0007669"/>
    <property type="project" value="UniProtKB-KW"/>
</dbReference>
<evidence type="ECO:0000313" key="7">
    <source>
        <dbReference type="EnsemblMetazoa" id="HelroP186006"/>
    </source>
</evidence>
<dbReference type="EMBL" id="AMQM01006958">
    <property type="status" value="NOT_ANNOTATED_CDS"/>
    <property type="molecule type" value="Genomic_DNA"/>
</dbReference>
<comment type="function">
    <text evidence="5">O-methyltransferase required for two non-consecutive steps during ubiquinone biosynthesis. Catalyzes the 2 O-methylation of 3,4-dihydroxy-5-(all-trans-polyprenyl)benzoic acid into 4-hydroxy-3-methoxy-5-(all-trans-polyprenyl)benzoic acid. Also catalyzes the last step of ubiquinone biosynthesis by mediating methylation of 3-demethylubiquinone into ubiquinone. Also able to mediate the methylation of 3-demethylubiquinol into ubiquinol.</text>
</comment>
<feature type="binding site" evidence="5">
    <location>
        <position position="177"/>
    </location>
    <ligand>
        <name>Mg(2+)</name>
        <dbReference type="ChEBI" id="CHEBI:18420"/>
    </ligand>
</feature>
<dbReference type="HOGENOM" id="CLU_042432_0_1_1"/>
<dbReference type="NCBIfam" id="TIGR01983">
    <property type="entry name" value="UbiG"/>
    <property type="match status" value="1"/>
</dbReference>
<comment type="subcellular location">
    <subcellularLocation>
        <location evidence="5">Mitochondrion inner membrane</location>
        <topology evidence="5">Peripheral membrane protein</topology>
        <orientation evidence="5">Matrix side</orientation>
    </subcellularLocation>
</comment>
<comment type="catalytic activity">
    <reaction evidence="5">
        <text>a 3-demethylubiquinol + S-adenosyl-L-methionine = a ubiquinol + S-adenosyl-L-homocysteine + H(+)</text>
        <dbReference type="Rhea" id="RHEA:44380"/>
        <dbReference type="Rhea" id="RHEA-COMP:9566"/>
        <dbReference type="Rhea" id="RHEA-COMP:10914"/>
        <dbReference type="ChEBI" id="CHEBI:15378"/>
        <dbReference type="ChEBI" id="CHEBI:17976"/>
        <dbReference type="ChEBI" id="CHEBI:57856"/>
        <dbReference type="ChEBI" id="CHEBI:59789"/>
        <dbReference type="ChEBI" id="CHEBI:84422"/>
        <dbReference type="EC" id="2.1.1.64"/>
    </reaction>
</comment>
<keyword evidence="5" id="KW-0472">Membrane</keyword>
<dbReference type="CDD" id="cd02440">
    <property type="entry name" value="AdoMet_MTases"/>
    <property type="match status" value="1"/>
</dbReference>
<dbReference type="EC" id="2.1.1.-" evidence="5"/>
<keyword evidence="5" id="KW-0460">Magnesium</keyword>
<dbReference type="PANTHER" id="PTHR43464:SF19">
    <property type="entry name" value="UBIQUINONE BIOSYNTHESIS O-METHYLTRANSFERASE, MITOCHONDRIAL"/>
    <property type="match status" value="1"/>
</dbReference>
<dbReference type="CTD" id="20210392"/>
<keyword evidence="4 5" id="KW-0949">S-adenosyl-L-methionine</keyword>
<dbReference type="OrthoDB" id="3265906at2759"/>
<dbReference type="eggNOG" id="KOG1270">
    <property type="taxonomic scope" value="Eukaryota"/>
</dbReference>
<feature type="binding site" evidence="5">
    <location>
        <position position="173"/>
    </location>
    <ligand>
        <name>S-adenosyl-L-methionine</name>
        <dbReference type="ChEBI" id="CHEBI:59789"/>
    </ligand>
</feature>
<dbReference type="Pfam" id="PF13489">
    <property type="entry name" value="Methyltransf_23"/>
    <property type="match status" value="1"/>
</dbReference>
<dbReference type="GO" id="GO:0061542">
    <property type="term" value="F:3-demethylubiquinol 3-O-methyltransferase activity"/>
    <property type="evidence" value="ECO:0007669"/>
    <property type="project" value="UniProtKB-UniRule"/>
</dbReference>
<evidence type="ECO:0000256" key="1">
    <source>
        <dbReference type="ARBA" id="ARBA00022603"/>
    </source>
</evidence>
<comment type="pathway">
    <text evidence="5">Cofactor biosynthesis; ubiquinone biosynthesis.</text>
</comment>
<evidence type="ECO:0000256" key="2">
    <source>
        <dbReference type="ARBA" id="ARBA00022679"/>
    </source>
</evidence>
<feature type="binding site" evidence="5">
    <location>
        <position position="119"/>
    </location>
    <ligand>
        <name>S-adenosyl-L-methionine</name>
        <dbReference type="ChEBI" id="CHEBI:59789"/>
    </ligand>
</feature>
<dbReference type="RefSeq" id="XP_009026806.1">
    <property type="nucleotide sequence ID" value="XM_009028558.1"/>
</dbReference>
<keyword evidence="3 5" id="KW-0831">Ubiquinone biosynthesis</keyword>
<dbReference type="UniPathway" id="UPA00232"/>
<dbReference type="EMBL" id="KB097542">
    <property type="protein sequence ID" value="ESN95158.1"/>
    <property type="molecule type" value="Genomic_DNA"/>
</dbReference>
<dbReference type="InterPro" id="IPR010233">
    <property type="entry name" value="UbiG_MeTrfase"/>
</dbReference>
<feature type="binding site" evidence="5">
    <location>
        <position position="174"/>
    </location>
    <ligand>
        <name>Mg(2+)</name>
        <dbReference type="ChEBI" id="CHEBI:18420"/>
    </ligand>
</feature>
<dbReference type="EC" id="2.1.1.64" evidence="5"/>